<reference evidence="1 2" key="1">
    <citation type="journal article" date="2015" name="Nature">
        <title>rRNA introns, odd ribosomes, and small enigmatic genomes across a large radiation of phyla.</title>
        <authorList>
            <person name="Brown C.T."/>
            <person name="Hug L.A."/>
            <person name="Thomas B.C."/>
            <person name="Sharon I."/>
            <person name="Castelle C.J."/>
            <person name="Singh A."/>
            <person name="Wilkins M.J."/>
            <person name="Williams K.H."/>
            <person name="Banfield J.F."/>
        </authorList>
    </citation>
    <scope>NUCLEOTIDE SEQUENCE [LARGE SCALE GENOMIC DNA]</scope>
</reference>
<gene>
    <name evidence="1" type="ORF">UR21_C0001G0026</name>
</gene>
<protein>
    <recommendedName>
        <fullName evidence="3">Nucleotidyl transferase AbiEii/AbiGii toxin family protein</fullName>
    </recommendedName>
</protein>
<dbReference type="AlphaFoldDB" id="A0A0G0B0A0"/>
<organism evidence="1 2">
    <name type="scientific">Candidatus Woesebacteria bacterium GW2011_GWC2_31_9</name>
    <dbReference type="NCBI Taxonomy" id="1618586"/>
    <lineage>
        <taxon>Bacteria</taxon>
        <taxon>Candidatus Woeseibacteriota</taxon>
    </lineage>
</organism>
<evidence type="ECO:0008006" key="3">
    <source>
        <dbReference type="Google" id="ProtNLM"/>
    </source>
</evidence>
<dbReference type="Proteomes" id="UP000034803">
    <property type="component" value="Unassembled WGS sequence"/>
</dbReference>
<dbReference type="Gene3D" id="3.10.450.620">
    <property type="entry name" value="JHP933, nucleotidyltransferase-like core domain"/>
    <property type="match status" value="1"/>
</dbReference>
<evidence type="ECO:0000313" key="2">
    <source>
        <dbReference type="Proteomes" id="UP000034803"/>
    </source>
</evidence>
<evidence type="ECO:0000313" key="1">
    <source>
        <dbReference type="EMBL" id="KKP32230.1"/>
    </source>
</evidence>
<dbReference type="InterPro" id="IPR014942">
    <property type="entry name" value="AbiEii"/>
</dbReference>
<sequence>MVIQNLKSVMSKNKDVNNRAYLRNLLKEELQVYVLNFIYTSQYKDLIFTGGTCLRKFYNLPRLSEDLDFNIKDKTFDFLKFQSDLKNYFIKDLQYKDVNLKFKNKTIMIKFPVLREIGFSGLSDTDILFLRLDFSFGYKKEFGEERKLYSEGDFSFLANCYDFKTLMINKIDAFLNRTYKKGSNQQESFKGRDAFDIVWMLERVKKLTDNSDFLTNELKKKILIKAKKINPDDLYFDLSNFFADSHFVKDFCDNFLDLVKTGIKNI</sequence>
<dbReference type="EMBL" id="LBOI01000001">
    <property type="protein sequence ID" value="KKP32230.1"/>
    <property type="molecule type" value="Genomic_DNA"/>
</dbReference>
<accession>A0A0G0B0A0</accession>
<dbReference type="Pfam" id="PF08843">
    <property type="entry name" value="AbiEii"/>
    <property type="match status" value="1"/>
</dbReference>
<name>A0A0G0B0A0_9BACT</name>
<proteinExistence type="predicted"/>
<comment type="caution">
    <text evidence="1">The sequence shown here is derived from an EMBL/GenBank/DDBJ whole genome shotgun (WGS) entry which is preliminary data.</text>
</comment>